<dbReference type="Gene3D" id="3.30.750.24">
    <property type="entry name" value="STAS domain"/>
    <property type="match status" value="1"/>
</dbReference>
<evidence type="ECO:0000259" key="2">
    <source>
        <dbReference type="Pfam" id="PF13466"/>
    </source>
</evidence>
<dbReference type="InterPro" id="IPR036513">
    <property type="entry name" value="STAS_dom_sf"/>
</dbReference>
<sequence>MISGDAAGLPTMAVFVVGATIRRTDIPALCAALAALLRECPGDGEVTCDVSRAPAAVVTVEALARLRLTARRHGHRMSIHHAGPALRELIILLGLDGTLLSGQPFGEAQALSGQPFGEAEQGEQAGGVEEAVD</sequence>
<evidence type="ECO:0000313" key="3">
    <source>
        <dbReference type="EMBL" id="SDS25736.1"/>
    </source>
</evidence>
<dbReference type="EMBL" id="LT629758">
    <property type="protein sequence ID" value="SDS25736.1"/>
    <property type="molecule type" value="Genomic_DNA"/>
</dbReference>
<evidence type="ECO:0000256" key="1">
    <source>
        <dbReference type="SAM" id="MobiDB-lite"/>
    </source>
</evidence>
<dbReference type="Pfam" id="PF13466">
    <property type="entry name" value="STAS_2"/>
    <property type="match status" value="1"/>
</dbReference>
<protein>
    <submittedName>
        <fullName evidence="3">STAS domain-containing protein</fullName>
    </submittedName>
</protein>
<dbReference type="InterPro" id="IPR058548">
    <property type="entry name" value="MlaB-like_STAS"/>
</dbReference>
<dbReference type="Proteomes" id="UP000198688">
    <property type="component" value="Chromosome I"/>
</dbReference>
<feature type="compositionally biased region" description="Low complexity" evidence="1">
    <location>
        <begin position="117"/>
        <end position="133"/>
    </location>
</feature>
<keyword evidence="4" id="KW-1185">Reference proteome</keyword>
<reference evidence="3 4" key="1">
    <citation type="submission" date="2016-10" db="EMBL/GenBank/DDBJ databases">
        <authorList>
            <person name="de Groot N.N."/>
        </authorList>
    </citation>
    <scope>NUCLEOTIDE SEQUENCE [LARGE SCALE GENOMIC DNA]</scope>
    <source>
        <strain evidence="3 4">DSM 43941</strain>
    </source>
</reference>
<name>A0A1H1QQR0_9ACTN</name>
<accession>A0A1H1QQR0</accession>
<feature type="region of interest" description="Disordered" evidence="1">
    <location>
        <begin position="110"/>
        <end position="133"/>
    </location>
</feature>
<evidence type="ECO:0000313" key="4">
    <source>
        <dbReference type="Proteomes" id="UP000198688"/>
    </source>
</evidence>
<dbReference type="AlphaFoldDB" id="A0A1H1QQR0"/>
<gene>
    <name evidence="3" type="ORF">SAMN04489716_0371</name>
</gene>
<proteinExistence type="predicted"/>
<feature type="domain" description="MlaB-like STAS" evidence="2">
    <location>
        <begin position="20"/>
        <end position="96"/>
    </location>
</feature>
<organism evidence="3 4">
    <name type="scientific">Actinoplanes derwentensis</name>
    <dbReference type="NCBI Taxonomy" id="113562"/>
    <lineage>
        <taxon>Bacteria</taxon>
        <taxon>Bacillati</taxon>
        <taxon>Actinomycetota</taxon>
        <taxon>Actinomycetes</taxon>
        <taxon>Micromonosporales</taxon>
        <taxon>Micromonosporaceae</taxon>
        <taxon>Actinoplanes</taxon>
    </lineage>
</organism>